<dbReference type="InterPro" id="IPR011990">
    <property type="entry name" value="TPR-like_helical_dom_sf"/>
</dbReference>
<proteinExistence type="predicted"/>
<dbReference type="PANTHER" id="PTHR45641">
    <property type="entry name" value="TETRATRICOPEPTIDE REPEAT PROTEIN (AFU_ORTHOLOGUE AFUA_6G03870)"/>
    <property type="match status" value="1"/>
</dbReference>
<evidence type="ECO:0000313" key="5">
    <source>
        <dbReference type="Proteomes" id="UP000023152"/>
    </source>
</evidence>
<dbReference type="Gene3D" id="3.40.50.1460">
    <property type="match status" value="1"/>
</dbReference>
<dbReference type="EMBL" id="ASPP01002253">
    <property type="protein sequence ID" value="ETO34827.1"/>
    <property type="molecule type" value="Genomic_DNA"/>
</dbReference>
<feature type="repeat" description="TPR" evidence="3">
    <location>
        <begin position="550"/>
        <end position="583"/>
    </location>
</feature>
<evidence type="ECO:0000256" key="1">
    <source>
        <dbReference type="ARBA" id="ARBA00022737"/>
    </source>
</evidence>
<dbReference type="InterPro" id="IPR019734">
    <property type="entry name" value="TPR_rpt"/>
</dbReference>
<protein>
    <submittedName>
        <fullName evidence="4">TPR domain family protein</fullName>
    </submittedName>
</protein>
<dbReference type="PANTHER" id="PTHR45641:SF19">
    <property type="entry name" value="NEPHROCYSTIN-3"/>
    <property type="match status" value="1"/>
</dbReference>
<dbReference type="SUPFAM" id="SSF48452">
    <property type="entry name" value="TPR-like"/>
    <property type="match status" value="1"/>
</dbReference>
<evidence type="ECO:0000313" key="4">
    <source>
        <dbReference type="EMBL" id="ETO34827.1"/>
    </source>
</evidence>
<gene>
    <name evidence="4" type="ORF">RFI_02259</name>
</gene>
<keyword evidence="1" id="KW-0677">Repeat</keyword>
<dbReference type="SMART" id="SM00028">
    <property type="entry name" value="TPR"/>
    <property type="match status" value="3"/>
</dbReference>
<dbReference type="PROSITE" id="PS50005">
    <property type="entry name" value="TPR"/>
    <property type="match status" value="1"/>
</dbReference>
<keyword evidence="2 3" id="KW-0802">TPR repeat</keyword>
<evidence type="ECO:0000256" key="2">
    <source>
        <dbReference type="ARBA" id="ARBA00022803"/>
    </source>
</evidence>
<accession>X6PB11</accession>
<comment type="caution">
    <text evidence="4">The sequence shown here is derived from an EMBL/GenBank/DDBJ whole genome shotgun (WGS) entry which is preliminary data.</text>
</comment>
<dbReference type="Pfam" id="PF13424">
    <property type="entry name" value="TPR_12"/>
    <property type="match status" value="1"/>
</dbReference>
<organism evidence="4 5">
    <name type="scientific">Reticulomyxa filosa</name>
    <dbReference type="NCBI Taxonomy" id="46433"/>
    <lineage>
        <taxon>Eukaryota</taxon>
        <taxon>Sar</taxon>
        <taxon>Rhizaria</taxon>
        <taxon>Retaria</taxon>
        <taxon>Foraminifera</taxon>
        <taxon>Monothalamids</taxon>
        <taxon>Reticulomyxidae</taxon>
        <taxon>Reticulomyxa</taxon>
    </lineage>
</organism>
<name>X6PB11_RETFI</name>
<sequence>MSSVNVFVTTDSKKYNFRLTLLTTAHLEQQIVEYSRSGQQEKNVLVKITDRNGHTISTDQHLQNAVEDEQLHLVAYFHPENVSEEHVMAEKTEKRISYKVKYPLVLLTGAVKYQTRSYLESVKQDLYLLQTLFQSKFGYQVFNTYNPQKSNTESLTLNGLNNFISRHSLNLANDMNDKISYDGLIFVWCGYGCFEGSRGILVTSDNKIKDFHDVQEEFVTKTMCLMEKPKVFINIIYNEQEKSNQMTQKRLWYNYNEDIFTVFANLGKAAIAKKASSFTEIFCQIFENKTNQSFECIIKQVTKIILDQVLEREIVQSASTNYSNIYFISRMAHQQHHGYDGVNETKDEIPLANNIPETLDLREHWNYNWRRSNIEAAKKVEQMINDKDQGLVIVNKVAQWQDIIKKKPTKIKADPCSLVMLAKTNKIVKRQFGEYWLYVIKSKLIILDGVHVDGNIYAINCQIQYKENVKITTQLFATKDTIIDRKLKQLISPILWNTNIHHNIPVKLQDLEEKEEQCSETKLFDERILHLQKHLQISTDTFGLEHPCVAISYNLMGIAYEDAKQYGKAIEYYEKALKIILDTFGINHSFIVQLCQNLELVYSKNGQYEKSVECCAMLLKIRQKVAGKPIKDVADLYWNLGLTCEGRQENKRASTYFEEAWKAYTVLLGEWNKETLNARRLARESYGQD</sequence>
<reference evidence="4 5" key="1">
    <citation type="journal article" date="2013" name="Curr. Biol.">
        <title>The Genome of the Foraminiferan Reticulomyxa filosa.</title>
        <authorList>
            <person name="Glockner G."/>
            <person name="Hulsmann N."/>
            <person name="Schleicher M."/>
            <person name="Noegel A.A."/>
            <person name="Eichinger L."/>
            <person name="Gallinger C."/>
            <person name="Pawlowski J."/>
            <person name="Sierra R."/>
            <person name="Euteneuer U."/>
            <person name="Pillet L."/>
            <person name="Moustafa A."/>
            <person name="Platzer M."/>
            <person name="Groth M."/>
            <person name="Szafranski K."/>
            <person name="Schliwa M."/>
        </authorList>
    </citation>
    <scope>NUCLEOTIDE SEQUENCE [LARGE SCALE GENOMIC DNA]</scope>
</reference>
<dbReference type="SUPFAM" id="SSF52129">
    <property type="entry name" value="Caspase-like"/>
    <property type="match status" value="1"/>
</dbReference>
<evidence type="ECO:0000256" key="3">
    <source>
        <dbReference type="PROSITE-ProRule" id="PRU00339"/>
    </source>
</evidence>
<dbReference type="Gene3D" id="1.25.40.10">
    <property type="entry name" value="Tetratricopeptide repeat domain"/>
    <property type="match status" value="1"/>
</dbReference>
<dbReference type="Proteomes" id="UP000023152">
    <property type="component" value="Unassembled WGS sequence"/>
</dbReference>
<dbReference type="InterPro" id="IPR029030">
    <property type="entry name" value="Caspase-like_dom_sf"/>
</dbReference>
<dbReference type="AlphaFoldDB" id="X6PB11"/>
<keyword evidence="5" id="KW-1185">Reference proteome</keyword>